<protein>
    <submittedName>
        <fullName evidence="2">DUF616 domain-containing protein</fullName>
    </submittedName>
</protein>
<dbReference type="PANTHER" id="PTHR12956">
    <property type="entry name" value="ALKALINE CERAMIDASE-RELATED"/>
    <property type="match status" value="1"/>
</dbReference>
<dbReference type="InterPro" id="IPR048354">
    <property type="entry name" value="TOD1_MUCI70_glycTrfase_dom"/>
</dbReference>
<dbReference type="AlphaFoldDB" id="A0ABD6YZ84"/>
<proteinExistence type="predicted"/>
<name>A0ABD6YZ84_ENTCA</name>
<reference evidence="2 3" key="1">
    <citation type="submission" date="2019-11" db="EMBL/GenBank/DDBJ databases">
        <title>Detection and genome characteristic of a blood enterococcus casselifavus isolate from Zhengzhou,china.</title>
        <authorList>
            <person name="Wen P."/>
        </authorList>
    </citation>
    <scope>NUCLEOTIDE SEQUENCE [LARGE SCALE GENOMIC DNA]</scope>
    <source>
        <strain evidence="2 3">EC291</strain>
    </source>
</reference>
<gene>
    <name evidence="2" type="ORF">GFU50_05805</name>
</gene>
<dbReference type="Proteomes" id="UP000422837">
    <property type="component" value="Chromosome"/>
</dbReference>
<evidence type="ECO:0000313" key="2">
    <source>
        <dbReference type="EMBL" id="QGN29039.1"/>
    </source>
</evidence>
<dbReference type="InterPro" id="IPR006852">
    <property type="entry name" value="TOD1_MUCI70"/>
</dbReference>
<evidence type="ECO:0000313" key="3">
    <source>
        <dbReference type="Proteomes" id="UP000422837"/>
    </source>
</evidence>
<dbReference type="Pfam" id="PF04765">
    <property type="entry name" value="TOD1_MUCI70"/>
    <property type="match status" value="1"/>
</dbReference>
<dbReference type="PANTHER" id="PTHR12956:SF17">
    <property type="entry name" value="OS01G0749100 PROTEIN"/>
    <property type="match status" value="1"/>
</dbReference>
<feature type="domain" description="TOD1/MUCI70 glycosyltransferase-like" evidence="1">
    <location>
        <begin position="153"/>
        <end position="290"/>
    </location>
</feature>
<accession>A0ABD6YZ84</accession>
<evidence type="ECO:0000259" key="1">
    <source>
        <dbReference type="Pfam" id="PF04765"/>
    </source>
</evidence>
<organism evidence="2 3">
    <name type="scientific">Enterococcus casseliflavus</name>
    <name type="common">Enterococcus flavescens</name>
    <dbReference type="NCBI Taxonomy" id="37734"/>
    <lineage>
        <taxon>Bacteria</taxon>
        <taxon>Bacillati</taxon>
        <taxon>Bacillota</taxon>
        <taxon>Bacilli</taxon>
        <taxon>Lactobacillales</taxon>
        <taxon>Enterococcaceae</taxon>
        <taxon>Enterococcus</taxon>
    </lineage>
</organism>
<dbReference type="RefSeq" id="WP_010747881.1">
    <property type="nucleotide sequence ID" value="NZ_CP046123.1"/>
</dbReference>
<dbReference type="EMBL" id="CP046123">
    <property type="protein sequence ID" value="QGN29039.1"/>
    <property type="molecule type" value="Genomic_DNA"/>
</dbReference>
<sequence>MFNNYNNNPVLYTDMISSLKKINREKKNILSSKEYRVGNSLIKNRNKLKEEGIGAFFSILDNYKRFKKGKSYSMASYIKKSEVKRSSDYFNDDRIAVYTCIIGNYDQLQEPLFCPDNCDFYAITDFNIPPNSCWKRIDVRDYESEVSQFNSVMTNRYFKFHPEKLFRDYKYSVYVDGNIRIYTDMTEYINRIAYYGLATFSHSQRNCVYKEAEACIAMGKAEHNSITEQIQYIRNQKMPEQYGLPTCCIIAREHNQESCIKLMDSWWEEFLRFPYRDQLSFPFALFKNKVEISKITVLGENVFEDDSFEFVNHIK</sequence>